<dbReference type="Pfam" id="PF02133">
    <property type="entry name" value="Transp_cyt_pur"/>
    <property type="match status" value="1"/>
</dbReference>
<dbReference type="EMBL" id="AP019620">
    <property type="protein sequence ID" value="BBJ38755.1"/>
    <property type="molecule type" value="Genomic_DNA"/>
</dbReference>
<dbReference type="Gene3D" id="1.10.4160.10">
    <property type="entry name" value="Hydantoin permease"/>
    <property type="match status" value="1"/>
</dbReference>
<evidence type="ECO:0000256" key="6">
    <source>
        <dbReference type="ARBA" id="ARBA00023136"/>
    </source>
</evidence>
<dbReference type="Proteomes" id="UP000463951">
    <property type="component" value="Chromosome"/>
</dbReference>
<comment type="subcellular location">
    <subcellularLocation>
        <location evidence="1">Membrane</location>
        <topology evidence="1">Multi-pass membrane protein</topology>
    </subcellularLocation>
</comment>
<feature type="transmembrane region" description="Helical" evidence="7">
    <location>
        <begin position="38"/>
        <end position="58"/>
    </location>
</feature>
<evidence type="ECO:0000313" key="9">
    <source>
        <dbReference type="Proteomes" id="UP000463951"/>
    </source>
</evidence>
<accession>A0A499UC47</accession>
<dbReference type="AlphaFoldDB" id="A0A499UC47"/>
<proteinExistence type="inferred from homology"/>
<dbReference type="InterPro" id="IPR001248">
    <property type="entry name" value="Pur-cyt_permease"/>
</dbReference>
<evidence type="ECO:0000256" key="5">
    <source>
        <dbReference type="ARBA" id="ARBA00022989"/>
    </source>
</evidence>
<name>A0A499UC47_9ACTN</name>
<dbReference type="PANTHER" id="PTHR31806">
    <property type="entry name" value="PURINE-CYTOSINE PERMEASE FCY2-RELATED"/>
    <property type="match status" value="1"/>
</dbReference>
<evidence type="ECO:0000256" key="3">
    <source>
        <dbReference type="ARBA" id="ARBA00022448"/>
    </source>
</evidence>
<feature type="transmembrane region" description="Helical" evidence="7">
    <location>
        <begin position="64"/>
        <end position="90"/>
    </location>
</feature>
<comment type="similarity">
    <text evidence="2">Belongs to the purine-cytosine permease (2.A.39) family.</text>
</comment>
<dbReference type="GO" id="GO:0022857">
    <property type="term" value="F:transmembrane transporter activity"/>
    <property type="evidence" value="ECO:0007669"/>
    <property type="project" value="InterPro"/>
</dbReference>
<evidence type="ECO:0000256" key="1">
    <source>
        <dbReference type="ARBA" id="ARBA00004141"/>
    </source>
</evidence>
<evidence type="ECO:0000256" key="4">
    <source>
        <dbReference type="ARBA" id="ARBA00022692"/>
    </source>
</evidence>
<keyword evidence="3" id="KW-0813">Transport</keyword>
<keyword evidence="4 7" id="KW-0812">Transmembrane</keyword>
<dbReference type="GO" id="GO:0005886">
    <property type="term" value="C:plasma membrane"/>
    <property type="evidence" value="ECO:0007669"/>
    <property type="project" value="TreeGrafter"/>
</dbReference>
<keyword evidence="6 7" id="KW-0472">Membrane</keyword>
<sequence length="128" mass="13221">MTHDDTAPVYGSAVTKVEPFGVDHIPDNERHGKPSSQFFVWFAAGLNFPIILLGFSAVGLGLSFGAAVAAIVAGAGLGSLLMAVMSRMGVRLGCPSRSRRVARSASSAISCRWRTSMCSPGSAGPPSP</sequence>
<gene>
    <name evidence="8" type="ORF">SSPO_014730</name>
</gene>
<evidence type="ECO:0000313" key="8">
    <source>
        <dbReference type="EMBL" id="BBJ38755.1"/>
    </source>
</evidence>
<dbReference type="InterPro" id="IPR026030">
    <property type="entry name" value="Pur-cyt_permease_Fcy2/21/22"/>
</dbReference>
<keyword evidence="5 7" id="KW-1133">Transmembrane helix</keyword>
<protein>
    <recommendedName>
        <fullName evidence="10">Cytosine permease</fullName>
    </recommendedName>
</protein>
<organism evidence="8 9">
    <name type="scientific">Streptomyces antimycoticus</name>
    <dbReference type="NCBI Taxonomy" id="68175"/>
    <lineage>
        <taxon>Bacteria</taxon>
        <taxon>Bacillati</taxon>
        <taxon>Actinomycetota</taxon>
        <taxon>Actinomycetes</taxon>
        <taxon>Kitasatosporales</taxon>
        <taxon>Streptomycetaceae</taxon>
        <taxon>Streptomyces</taxon>
        <taxon>Streptomyces violaceusniger group</taxon>
    </lineage>
</organism>
<dbReference type="PANTHER" id="PTHR31806:SF1">
    <property type="entry name" value="PURINE-CYTOSINE PERMEASE FCY2-RELATED"/>
    <property type="match status" value="1"/>
</dbReference>
<evidence type="ECO:0008006" key="10">
    <source>
        <dbReference type="Google" id="ProtNLM"/>
    </source>
</evidence>
<evidence type="ECO:0000256" key="7">
    <source>
        <dbReference type="SAM" id="Phobius"/>
    </source>
</evidence>
<reference evidence="8 9" key="1">
    <citation type="journal article" date="2020" name="Int. J. Syst. Evol. Microbiol.">
        <title>Reclassification of Streptomyces castelarensis and Streptomyces sporoclivatus as later heterotypic synonyms of Streptomyces antimycoticus.</title>
        <authorList>
            <person name="Komaki H."/>
            <person name="Tamura T."/>
        </authorList>
    </citation>
    <scope>NUCLEOTIDE SEQUENCE [LARGE SCALE GENOMIC DNA]</scope>
    <source>
        <strain evidence="8 9">NBRC 100767</strain>
    </source>
</reference>
<evidence type="ECO:0000256" key="2">
    <source>
        <dbReference type="ARBA" id="ARBA00008974"/>
    </source>
</evidence>